<reference evidence="2" key="1">
    <citation type="submission" date="2016-09" db="EMBL/GenBank/DDBJ databases">
        <title>The Complete Genome of Burkholderia sprentiae wsm5005.</title>
        <authorList>
            <person name="De Meyer S."/>
            <person name="Wang P."/>
            <person name="Terpolilli J."/>
        </authorList>
    </citation>
    <scope>NUCLEOTIDE SEQUENCE [LARGE SCALE GENOMIC DNA]</scope>
    <source>
        <strain evidence="2">WSM5005</strain>
        <plasmid evidence="2">pl1WSM5005</plasmid>
    </source>
</reference>
<feature type="region of interest" description="Disordered" evidence="1">
    <location>
        <begin position="26"/>
        <end position="130"/>
    </location>
</feature>
<proteinExistence type="predicted"/>
<evidence type="ECO:0000313" key="3">
    <source>
        <dbReference type="Proteomes" id="UP000179860"/>
    </source>
</evidence>
<dbReference type="KEGG" id="pspw:BJG93_30375"/>
<dbReference type="PROSITE" id="PS51318">
    <property type="entry name" value="TAT"/>
    <property type="match status" value="1"/>
</dbReference>
<dbReference type="RefSeq" id="WP_174566139.1">
    <property type="nucleotide sequence ID" value="NZ_CP017563.2"/>
</dbReference>
<dbReference type="AlphaFoldDB" id="A0A1I9YVB1"/>
<dbReference type="Gene3D" id="3.20.20.80">
    <property type="entry name" value="Glycosidases"/>
    <property type="match status" value="1"/>
</dbReference>
<protein>
    <recommendedName>
        <fullName evidence="4">Glycoside hydrolase family 5 domain-containing protein</fullName>
    </recommendedName>
</protein>
<feature type="compositionally biased region" description="Polar residues" evidence="1">
    <location>
        <begin position="98"/>
        <end position="113"/>
    </location>
</feature>
<name>A0A1I9YVB1_9BURK</name>
<dbReference type="EMBL" id="CP017563">
    <property type="protein sequence ID" value="APA90148.2"/>
    <property type="molecule type" value="Genomic_DNA"/>
</dbReference>
<feature type="compositionally biased region" description="Low complexity" evidence="1">
    <location>
        <begin position="114"/>
        <end position="125"/>
    </location>
</feature>
<keyword evidence="3" id="KW-1185">Reference proteome</keyword>
<sequence>MIGRRQFLGSLTALGGSVVLSACGGGGSGTADAGGSSTGNSANPSGTAAAPSTGTGTAGIASSTGTTSSGIATSPGGATTVANGSSPAPSSGTGPTDLSGSTAGESAGSPSDPNSGSTGNASNASPQKTTIPPATVIIDSQNAAWTLVNGSVYRNGVAAGNTYNVSLILWYGGAIYHEGTGGQFYGWNGSTWRSCNDPRLGGTSADGTAIPPATYLIDKGGAIWTVANGVVYRNRSAVGTMSNAALLLWYGGKFWTQTTGGQFYVCADADQWLPCNDPRIVAAAPAGSFHGINGHYDYPYSTTQLVSIIKALGCSTYRLSCTDDPSQVATVVALARAFQSAGLTLFVLIDVGIYDSNGSLFASESAAYTRGFNCAAAVATALQPHGVTMYECGNELTRASGMILDSTTAGTAVVDFNNANWPLMRGAMRGMIAGVKSVQADAKCGINFCVADIGASDALWDGKQPDGTSGYPTVRWDLTTWHNYEVYGDIFDIGSDGSGPGFDLPTYCKARYGVPFVISEWNTGPEKTEAYRADYIASRLLSYYQARKTKNIQSAMYYELDSGDATYGLMINGTALALPYNAFAGFVASHPDS</sequence>
<organism evidence="2 3">
    <name type="scientific">Paraburkholderia sprentiae WSM5005</name>
    <dbReference type="NCBI Taxonomy" id="754502"/>
    <lineage>
        <taxon>Bacteria</taxon>
        <taxon>Pseudomonadati</taxon>
        <taxon>Pseudomonadota</taxon>
        <taxon>Betaproteobacteria</taxon>
        <taxon>Burkholderiales</taxon>
        <taxon>Burkholderiaceae</taxon>
        <taxon>Paraburkholderia</taxon>
    </lineage>
</organism>
<evidence type="ECO:0000256" key="1">
    <source>
        <dbReference type="SAM" id="MobiDB-lite"/>
    </source>
</evidence>
<dbReference type="Proteomes" id="UP000179860">
    <property type="component" value="Plasmid pl1WSM5005"/>
</dbReference>
<dbReference type="InterPro" id="IPR017853">
    <property type="entry name" value="GH"/>
</dbReference>
<evidence type="ECO:0000313" key="2">
    <source>
        <dbReference type="EMBL" id="APA90148.2"/>
    </source>
</evidence>
<feature type="compositionally biased region" description="Low complexity" evidence="1">
    <location>
        <begin position="30"/>
        <end position="96"/>
    </location>
</feature>
<keyword evidence="2" id="KW-0614">Plasmid</keyword>
<dbReference type="PROSITE" id="PS51257">
    <property type="entry name" value="PROKAR_LIPOPROTEIN"/>
    <property type="match status" value="1"/>
</dbReference>
<gene>
    <name evidence="2" type="ORF">BJG93_30375</name>
</gene>
<geneLocation type="plasmid" evidence="2 3">
    <name>pl1WSM5005</name>
</geneLocation>
<dbReference type="InterPro" id="IPR006311">
    <property type="entry name" value="TAT_signal"/>
</dbReference>
<evidence type="ECO:0008006" key="4">
    <source>
        <dbReference type="Google" id="ProtNLM"/>
    </source>
</evidence>
<accession>A0A1I9YVB1</accession>
<dbReference type="SUPFAM" id="SSF51445">
    <property type="entry name" value="(Trans)glycosidases"/>
    <property type="match status" value="1"/>
</dbReference>
<reference evidence="2" key="2">
    <citation type="submission" date="2021-06" db="EMBL/GenBank/DDBJ databases">
        <authorList>
            <person name="Rogers T.H."/>
            <person name="Ramsay J.P."/>
            <person name="Wang P."/>
            <person name="Terpolilli J."/>
        </authorList>
    </citation>
    <scope>NUCLEOTIDE SEQUENCE [LARGE SCALE GENOMIC DNA]</scope>
    <source>
        <strain evidence="2">WSM5005</strain>
        <plasmid evidence="2">pl1WSM5005</plasmid>
    </source>
</reference>